<feature type="transmembrane region" description="Helical" evidence="2">
    <location>
        <begin position="152"/>
        <end position="175"/>
    </location>
</feature>
<evidence type="ECO:0000313" key="3">
    <source>
        <dbReference type="EMBL" id="GHA93150.1"/>
    </source>
</evidence>
<evidence type="ECO:0000256" key="1">
    <source>
        <dbReference type="SAM" id="MobiDB-lite"/>
    </source>
</evidence>
<feature type="transmembrane region" description="Helical" evidence="2">
    <location>
        <begin position="65"/>
        <end position="82"/>
    </location>
</feature>
<sequence>MAHKPDETEATVAAGKSAKPLKPHDIRRPTATDLFDRKHSLFTYGVWALLMGSAGISVWTQNWNQLFLAITVFGLTLLPFFFESWADVRLPKSFIGAVVFFIFGTIFLGEIGDFYERFTWWDTLLHTGSAIGFAMIGTVVMLFFVRGDRLRAPALLLAIMAFAFAVSIGAVWEIYEFAMDQFFGMNMQKSGLVDTMEDLIVDVIGAAIGAGAGYWYLKRGGKSFLPRTIDQFIKDNPHMFDDADQSQVEDDDLVSRGTSDTKR</sequence>
<feature type="transmembrane region" description="Helical" evidence="2">
    <location>
        <begin position="41"/>
        <end position="59"/>
    </location>
</feature>
<name>A0A8J3CSL9_9PROT</name>
<feature type="transmembrane region" description="Helical" evidence="2">
    <location>
        <begin position="199"/>
        <end position="217"/>
    </location>
</feature>
<feature type="transmembrane region" description="Helical" evidence="2">
    <location>
        <begin position="124"/>
        <end position="145"/>
    </location>
</feature>
<keyword evidence="2" id="KW-1133">Transmembrane helix</keyword>
<feature type="transmembrane region" description="Helical" evidence="2">
    <location>
        <begin position="94"/>
        <end position="112"/>
    </location>
</feature>
<gene>
    <name evidence="3" type="ORF">GCM10009069_15240</name>
</gene>
<feature type="region of interest" description="Disordered" evidence="1">
    <location>
        <begin position="240"/>
        <end position="263"/>
    </location>
</feature>
<keyword evidence="2" id="KW-0812">Transmembrane</keyword>
<accession>A0A8J3CSL9</accession>
<evidence type="ECO:0000313" key="4">
    <source>
        <dbReference type="Proteomes" id="UP000634004"/>
    </source>
</evidence>
<proteinExistence type="predicted"/>
<evidence type="ECO:0000256" key="2">
    <source>
        <dbReference type="SAM" id="Phobius"/>
    </source>
</evidence>
<reference evidence="3" key="1">
    <citation type="journal article" date="2014" name="Int. J. Syst. Evol. Microbiol.">
        <title>Complete genome sequence of Corynebacterium casei LMG S-19264T (=DSM 44701T), isolated from a smear-ripened cheese.</title>
        <authorList>
            <consortium name="US DOE Joint Genome Institute (JGI-PGF)"/>
            <person name="Walter F."/>
            <person name="Albersmeier A."/>
            <person name="Kalinowski J."/>
            <person name="Ruckert C."/>
        </authorList>
    </citation>
    <scope>NUCLEOTIDE SEQUENCE</scope>
    <source>
        <strain evidence="3">KCTC 32513</strain>
    </source>
</reference>
<reference evidence="3" key="2">
    <citation type="submission" date="2020-09" db="EMBL/GenBank/DDBJ databases">
        <authorList>
            <person name="Sun Q."/>
            <person name="Kim S."/>
        </authorList>
    </citation>
    <scope>NUCLEOTIDE SEQUENCE</scope>
    <source>
        <strain evidence="3">KCTC 32513</strain>
    </source>
</reference>
<keyword evidence="2" id="KW-0472">Membrane</keyword>
<feature type="region of interest" description="Disordered" evidence="1">
    <location>
        <begin position="1"/>
        <end position="25"/>
    </location>
</feature>
<dbReference type="RefSeq" id="WP_189497083.1">
    <property type="nucleotide sequence ID" value="NZ_BMZH01000005.1"/>
</dbReference>
<protein>
    <submittedName>
        <fullName evidence="3">Uncharacterized protein</fullName>
    </submittedName>
</protein>
<dbReference type="Pfam" id="PF09997">
    <property type="entry name" value="DUF2238"/>
    <property type="match status" value="1"/>
</dbReference>
<dbReference type="EMBL" id="BMZH01000005">
    <property type="protein sequence ID" value="GHA93150.1"/>
    <property type="molecule type" value="Genomic_DNA"/>
</dbReference>
<feature type="compositionally biased region" description="Acidic residues" evidence="1">
    <location>
        <begin position="242"/>
        <end position="252"/>
    </location>
</feature>
<organism evidence="3 4">
    <name type="scientific">Algimonas arctica</name>
    <dbReference type="NCBI Taxonomy" id="1479486"/>
    <lineage>
        <taxon>Bacteria</taxon>
        <taxon>Pseudomonadati</taxon>
        <taxon>Pseudomonadota</taxon>
        <taxon>Alphaproteobacteria</taxon>
        <taxon>Maricaulales</taxon>
        <taxon>Robiginitomaculaceae</taxon>
        <taxon>Algimonas</taxon>
    </lineage>
</organism>
<keyword evidence="4" id="KW-1185">Reference proteome</keyword>
<dbReference type="Proteomes" id="UP000634004">
    <property type="component" value="Unassembled WGS sequence"/>
</dbReference>
<dbReference type="AlphaFoldDB" id="A0A8J3CSL9"/>
<comment type="caution">
    <text evidence="3">The sequence shown here is derived from an EMBL/GenBank/DDBJ whole genome shotgun (WGS) entry which is preliminary data.</text>
</comment>
<dbReference type="InterPro" id="IPR014509">
    <property type="entry name" value="YjdF-like"/>
</dbReference>